<dbReference type="GO" id="GO:0005615">
    <property type="term" value="C:extracellular space"/>
    <property type="evidence" value="ECO:0007669"/>
    <property type="project" value="TreeGrafter"/>
</dbReference>
<organism evidence="5 6">
    <name type="scientific">Mytilus edulis</name>
    <name type="common">Blue mussel</name>
    <dbReference type="NCBI Taxonomy" id="6550"/>
    <lineage>
        <taxon>Eukaryota</taxon>
        <taxon>Metazoa</taxon>
        <taxon>Spiralia</taxon>
        <taxon>Lophotrochozoa</taxon>
        <taxon>Mollusca</taxon>
        <taxon>Bivalvia</taxon>
        <taxon>Autobranchia</taxon>
        <taxon>Pteriomorphia</taxon>
        <taxon>Mytilida</taxon>
        <taxon>Mytiloidea</taxon>
        <taxon>Mytilidae</taxon>
        <taxon>Mytilinae</taxon>
        <taxon>Mytilus</taxon>
    </lineage>
</organism>
<keyword evidence="2" id="KW-1015">Disulfide bond</keyword>
<feature type="domain" description="VWFC" evidence="3">
    <location>
        <begin position="323"/>
        <end position="386"/>
    </location>
</feature>
<dbReference type="OrthoDB" id="6159595at2759"/>
<evidence type="ECO:0000313" key="5">
    <source>
        <dbReference type="EMBL" id="CAG2256860.1"/>
    </source>
</evidence>
<name>A0A8S3VNK2_MYTED</name>
<dbReference type="SMART" id="SM00254">
    <property type="entry name" value="ShKT"/>
    <property type="match status" value="2"/>
</dbReference>
<evidence type="ECO:0000259" key="4">
    <source>
        <dbReference type="PROSITE" id="PS51670"/>
    </source>
</evidence>
<dbReference type="InterPro" id="IPR003582">
    <property type="entry name" value="ShKT_dom"/>
</dbReference>
<sequence length="511" mass="55559">MIVKTIFCLFIDRCKAYSSLPSICTLKPDPTDSCCQIPDCGTYIPITGNKFTGTIPPNKFNLVPIGTHTVFYGSRHNHNALQGTSSKDYKLCPAYPALPSYCKKNMVPGQCCPVISCDIPGFGTMDPVPELVPTSLPTKIGSLPTPAPTSLIQIIQISPNPSQNTTSGIPGGGYPIKPNQITGISNQCVYKNKVYNKGESWDIDCDFTCTCVDGSTGYYECKPQCPTYNNLPRQCFTTTVPSKCCKTIQCTTKDGSIVKPNAQFPVVGSYTGGFSGFRPGVSYKPGVNTTSVGVSYKPGVNTTSVGVSYKPGVNTASVDGLGCIYKGQFYKAGDEWDDGCDFHCKCVDSKTGRYQCFAQCPEFTRLPALCELTPVPGQCCKRLQCRTPTTVAPGVVTPTPFIPTPDPHPGCTDAIENCDDYGQSVCQPPYDAWARRNCQHYCGKCAQPGMTTPTNLCQDKLPNCDLYGKKVCVNEYVPWAKENCQHYCGMCGKFMRLSVYFQSLRMSADNI</sequence>
<keyword evidence="6" id="KW-1185">Reference proteome</keyword>
<dbReference type="GO" id="GO:0007155">
    <property type="term" value="P:cell adhesion"/>
    <property type="evidence" value="ECO:0007669"/>
    <property type="project" value="TreeGrafter"/>
</dbReference>
<dbReference type="InterPro" id="IPR001007">
    <property type="entry name" value="VWF_dom"/>
</dbReference>
<dbReference type="Proteomes" id="UP000683360">
    <property type="component" value="Unassembled WGS sequence"/>
</dbReference>
<feature type="domain" description="ShKT" evidence="4">
    <location>
        <begin position="411"/>
        <end position="445"/>
    </location>
</feature>
<evidence type="ECO:0000256" key="1">
    <source>
        <dbReference type="ARBA" id="ARBA00022729"/>
    </source>
</evidence>
<evidence type="ECO:0000256" key="2">
    <source>
        <dbReference type="PROSITE-ProRule" id="PRU01005"/>
    </source>
</evidence>
<feature type="domain" description="ShKT" evidence="4">
    <location>
        <begin position="457"/>
        <end position="491"/>
    </location>
</feature>
<dbReference type="GO" id="GO:0005178">
    <property type="term" value="F:integrin binding"/>
    <property type="evidence" value="ECO:0007669"/>
    <property type="project" value="TreeGrafter"/>
</dbReference>
<feature type="disulfide bond" evidence="2">
    <location>
        <begin position="411"/>
        <end position="445"/>
    </location>
</feature>
<dbReference type="GO" id="GO:0045597">
    <property type="term" value="P:positive regulation of cell differentiation"/>
    <property type="evidence" value="ECO:0007669"/>
    <property type="project" value="TreeGrafter"/>
</dbReference>
<keyword evidence="1" id="KW-0732">Signal</keyword>
<dbReference type="SMART" id="SM00214">
    <property type="entry name" value="VWC"/>
    <property type="match status" value="2"/>
</dbReference>
<evidence type="ECO:0000259" key="3">
    <source>
        <dbReference type="PROSITE" id="PS50184"/>
    </source>
</evidence>
<dbReference type="InterPro" id="IPR050941">
    <property type="entry name" value="CCN"/>
</dbReference>
<dbReference type="PROSITE" id="PS51670">
    <property type="entry name" value="SHKT"/>
    <property type="match status" value="2"/>
</dbReference>
<evidence type="ECO:0000313" key="6">
    <source>
        <dbReference type="Proteomes" id="UP000683360"/>
    </source>
</evidence>
<feature type="disulfide bond" evidence="2">
    <location>
        <begin position="457"/>
        <end position="491"/>
    </location>
</feature>
<reference evidence="5" key="1">
    <citation type="submission" date="2021-03" db="EMBL/GenBank/DDBJ databases">
        <authorList>
            <person name="Bekaert M."/>
        </authorList>
    </citation>
    <scope>NUCLEOTIDE SEQUENCE</scope>
</reference>
<dbReference type="PROSITE" id="PS50184">
    <property type="entry name" value="VWFC_2"/>
    <property type="match status" value="2"/>
</dbReference>
<protein>
    <submittedName>
        <fullName evidence="5">Uncharacterized protein</fullName>
    </submittedName>
</protein>
<comment type="caution">
    <text evidence="5">The sequence shown here is derived from an EMBL/GenBank/DDBJ whole genome shotgun (WGS) entry which is preliminary data.</text>
</comment>
<comment type="caution">
    <text evidence="2">Lacks conserved residue(s) required for the propagation of feature annotation.</text>
</comment>
<proteinExistence type="predicted"/>
<accession>A0A8S3VNK2</accession>
<gene>
    <name evidence="5" type="ORF">MEDL_68163</name>
</gene>
<dbReference type="EMBL" id="CAJPWZ010003318">
    <property type="protein sequence ID" value="CAG2256860.1"/>
    <property type="molecule type" value="Genomic_DNA"/>
</dbReference>
<feature type="domain" description="VWFC" evidence="3">
    <location>
        <begin position="186"/>
        <end position="251"/>
    </location>
</feature>
<dbReference type="AlphaFoldDB" id="A0A8S3VNK2"/>
<dbReference type="PANTHER" id="PTHR11348">
    <property type="entry name" value="CONNECTIVE TISSUE GROWTH FACTOR-RELATED"/>
    <property type="match status" value="1"/>
</dbReference>
<dbReference type="SUPFAM" id="SSF57603">
    <property type="entry name" value="FnI-like domain"/>
    <property type="match status" value="2"/>
</dbReference>